<dbReference type="PANTHER" id="PTHR44846:SF1">
    <property type="entry name" value="MANNOSYL-D-GLYCERATE TRANSPORT_METABOLISM SYSTEM REPRESSOR MNGR-RELATED"/>
    <property type="match status" value="1"/>
</dbReference>
<keyword evidence="3" id="KW-0804">Transcription</keyword>
<dbReference type="SMART" id="SM00345">
    <property type="entry name" value="HTH_GNTR"/>
    <property type="match status" value="1"/>
</dbReference>
<dbReference type="Gene3D" id="3.40.1410.10">
    <property type="entry name" value="Chorismate lyase-like"/>
    <property type="match status" value="1"/>
</dbReference>
<dbReference type="GO" id="GO:0003677">
    <property type="term" value="F:DNA binding"/>
    <property type="evidence" value="ECO:0007669"/>
    <property type="project" value="UniProtKB-KW"/>
</dbReference>
<reference evidence="5 6" key="1">
    <citation type="submission" date="2017-10" db="EMBL/GenBank/DDBJ databases">
        <title>Two draft genome sequences of Pusillimonas sp. strains isolated from a nitrate- and radionuclide-contaminated groundwater in Russia.</title>
        <authorList>
            <person name="Grouzdev D.S."/>
            <person name="Tourova T.P."/>
            <person name="Goeva M.A."/>
            <person name="Babich T.L."/>
            <person name="Sokolova D.S."/>
            <person name="Abdullin R."/>
            <person name="Poltaraus A.B."/>
            <person name="Toshchakov S.V."/>
            <person name="Nazina T.N."/>
        </authorList>
    </citation>
    <scope>NUCLEOTIDE SEQUENCE [LARGE SCALE GENOMIC DNA]</scope>
    <source>
        <strain evidence="5 6">JR1/69-2-13</strain>
    </source>
</reference>
<comment type="caution">
    <text evidence="5">The sequence shown here is derived from an EMBL/GenBank/DDBJ whole genome shotgun (WGS) entry which is preliminary data.</text>
</comment>
<sequence>MIDNPTPRYYKIYRLLKHAIESGQYVEHKAMPGENALAEQYKVSRLTVRRSLELLQREGLVERRQGSGTFPVPGNMAAQPLRADINKLVAHLDKMGTGTQARVLGFGYEMANEMARHQLELPANSKVQKAIRVRYHNKVPFSYLVTYVPEDIGRRYTKEDMTRAPLQALLRGLGIRLGSAEQSFTATAADAHHAEALNVAISSPLLCIKRLNRDTQGRPVEYLVAVYTPEHFEYRMALSNKRSRGVDGWTVDDSR</sequence>
<keyword evidence="2" id="KW-0238">DNA-binding</keyword>
<gene>
    <name evidence="5" type="ORF">CR155_13215</name>
</gene>
<dbReference type="Pfam" id="PF00392">
    <property type="entry name" value="GntR"/>
    <property type="match status" value="1"/>
</dbReference>
<dbReference type="OrthoDB" id="8582866at2"/>
<dbReference type="RefSeq" id="WP_102070508.1">
    <property type="nucleotide sequence ID" value="NZ_PDNV01000008.1"/>
</dbReference>
<dbReference type="PRINTS" id="PR00035">
    <property type="entry name" value="HTHGNTR"/>
</dbReference>
<dbReference type="GO" id="GO:0045892">
    <property type="term" value="P:negative regulation of DNA-templated transcription"/>
    <property type="evidence" value="ECO:0007669"/>
    <property type="project" value="TreeGrafter"/>
</dbReference>
<evidence type="ECO:0000256" key="2">
    <source>
        <dbReference type="ARBA" id="ARBA00023125"/>
    </source>
</evidence>
<dbReference type="SMART" id="SM00866">
    <property type="entry name" value="UTRA"/>
    <property type="match status" value="1"/>
</dbReference>
<keyword evidence="1" id="KW-0805">Transcription regulation</keyword>
<proteinExistence type="predicted"/>
<dbReference type="InterPro" id="IPR050679">
    <property type="entry name" value="Bact_HTH_transcr_reg"/>
</dbReference>
<dbReference type="Proteomes" id="UP000234328">
    <property type="component" value="Unassembled WGS sequence"/>
</dbReference>
<evidence type="ECO:0000256" key="1">
    <source>
        <dbReference type="ARBA" id="ARBA00023015"/>
    </source>
</evidence>
<evidence type="ECO:0000259" key="4">
    <source>
        <dbReference type="PROSITE" id="PS50949"/>
    </source>
</evidence>
<organism evidence="5 6">
    <name type="scientific">Pollutimonas nitritireducens</name>
    <dbReference type="NCBI Taxonomy" id="2045209"/>
    <lineage>
        <taxon>Bacteria</taxon>
        <taxon>Pseudomonadati</taxon>
        <taxon>Pseudomonadota</taxon>
        <taxon>Betaproteobacteria</taxon>
        <taxon>Burkholderiales</taxon>
        <taxon>Alcaligenaceae</taxon>
        <taxon>Pollutimonas</taxon>
    </lineage>
</organism>
<dbReference type="SUPFAM" id="SSF64288">
    <property type="entry name" value="Chorismate lyase-like"/>
    <property type="match status" value="1"/>
</dbReference>
<dbReference type="InterPro" id="IPR000524">
    <property type="entry name" value="Tscrpt_reg_HTH_GntR"/>
</dbReference>
<dbReference type="InterPro" id="IPR011663">
    <property type="entry name" value="UTRA"/>
</dbReference>
<dbReference type="InterPro" id="IPR036388">
    <property type="entry name" value="WH-like_DNA-bd_sf"/>
</dbReference>
<protein>
    <submittedName>
        <fullName evidence="5">GntR family transcriptional regulator</fullName>
    </submittedName>
</protein>
<dbReference type="InterPro" id="IPR028978">
    <property type="entry name" value="Chorismate_lyase_/UTRA_dom_sf"/>
</dbReference>
<name>A0A2N4UDZ0_9BURK</name>
<evidence type="ECO:0000313" key="5">
    <source>
        <dbReference type="EMBL" id="PLC53238.1"/>
    </source>
</evidence>
<dbReference type="EMBL" id="PDNV01000008">
    <property type="protein sequence ID" value="PLC53238.1"/>
    <property type="molecule type" value="Genomic_DNA"/>
</dbReference>
<dbReference type="Pfam" id="PF07702">
    <property type="entry name" value="UTRA"/>
    <property type="match status" value="1"/>
</dbReference>
<evidence type="ECO:0000313" key="6">
    <source>
        <dbReference type="Proteomes" id="UP000234328"/>
    </source>
</evidence>
<dbReference type="GO" id="GO:0003700">
    <property type="term" value="F:DNA-binding transcription factor activity"/>
    <property type="evidence" value="ECO:0007669"/>
    <property type="project" value="InterPro"/>
</dbReference>
<dbReference type="PROSITE" id="PS50949">
    <property type="entry name" value="HTH_GNTR"/>
    <property type="match status" value="1"/>
</dbReference>
<dbReference type="PANTHER" id="PTHR44846">
    <property type="entry name" value="MANNOSYL-D-GLYCERATE TRANSPORT/METABOLISM SYSTEM REPRESSOR MNGR-RELATED"/>
    <property type="match status" value="1"/>
</dbReference>
<feature type="domain" description="HTH gntR-type" evidence="4">
    <location>
        <begin position="6"/>
        <end position="74"/>
    </location>
</feature>
<dbReference type="AlphaFoldDB" id="A0A2N4UDZ0"/>
<dbReference type="SUPFAM" id="SSF46785">
    <property type="entry name" value="Winged helix' DNA-binding domain"/>
    <property type="match status" value="1"/>
</dbReference>
<dbReference type="Gene3D" id="1.10.10.10">
    <property type="entry name" value="Winged helix-like DNA-binding domain superfamily/Winged helix DNA-binding domain"/>
    <property type="match status" value="1"/>
</dbReference>
<dbReference type="InterPro" id="IPR036390">
    <property type="entry name" value="WH_DNA-bd_sf"/>
</dbReference>
<keyword evidence="6" id="KW-1185">Reference proteome</keyword>
<dbReference type="CDD" id="cd07377">
    <property type="entry name" value="WHTH_GntR"/>
    <property type="match status" value="1"/>
</dbReference>
<accession>A0A2N4UDZ0</accession>
<evidence type="ECO:0000256" key="3">
    <source>
        <dbReference type="ARBA" id="ARBA00023163"/>
    </source>
</evidence>